<dbReference type="EC" id="3.1.11.5" evidence="2"/>
<dbReference type="EMBL" id="GL983199">
    <property type="protein sequence ID" value="EGR34144.1"/>
    <property type="molecule type" value="Genomic_DNA"/>
</dbReference>
<dbReference type="OMA" id="QNNCDEV"/>
<accession>G0QKW0</accession>
<evidence type="ECO:0000259" key="1">
    <source>
        <dbReference type="PROSITE" id="PS50195"/>
    </source>
</evidence>
<dbReference type="GO" id="GO:0005768">
    <property type="term" value="C:endosome"/>
    <property type="evidence" value="ECO:0007669"/>
    <property type="project" value="TreeGrafter"/>
</dbReference>
<organism evidence="2 3">
    <name type="scientific">Ichthyophthirius multifiliis</name>
    <name type="common">White spot disease agent</name>
    <name type="synonym">Ich</name>
    <dbReference type="NCBI Taxonomy" id="5932"/>
    <lineage>
        <taxon>Eukaryota</taxon>
        <taxon>Sar</taxon>
        <taxon>Alveolata</taxon>
        <taxon>Ciliophora</taxon>
        <taxon>Intramacronucleata</taxon>
        <taxon>Oligohymenophorea</taxon>
        <taxon>Hymenostomatida</taxon>
        <taxon>Ophryoglenina</taxon>
        <taxon>Ichthyophthirius</taxon>
    </lineage>
</organism>
<sequence>MLNVGHYYNYKQYQNILFINKQKTKYIQIVQNFQNDYQNQKFDLERVQKQLINASLIENHDDIQIDQQKDDLKKQDDNNYKKTFNCNKQELNQLSQIENIQILVQKYEKKQGGLLSQSYIVYIIQTQPLDWTVSRRYNDFCWLHQTLEKAYPGISIPPIPKKQTTRNFQPLFLNKRMAFMQQFLNKIFKSPELKNSKYIEGFLGMVSDEQFKQLQKESERLNKLQRVQNLENLNGKADCVINNDMNVFFKQNQDYLSNQETIYKKIKKLCKQLIIDFDQLSTTLFNLGDCFNQQHQITQNLKNRYSQDVFIYHILFYKLMKIKVGLLDQIYINLNNACVQWGNVLTNQIKLVQENLIKWFKFYSKESISLKGLIKQRDVAEKEFFSYKQKLNYKKDRLFTLGEIHKWEIPSNFIKLIRQRKLKNKEFAFQYMLPKDSITEIELRDIYGYYNNTVQNEIKRLLGIKVEEYSKHFTEFAKNQSYQVTQLSFVWIDLTNSMENISQGLSNQNDNQIQIEKKNQLLSQFDDIKYIDE</sequence>
<dbReference type="PROSITE" id="PS50195">
    <property type="entry name" value="PX"/>
    <property type="match status" value="1"/>
</dbReference>
<dbReference type="Gene3D" id="3.30.1520.10">
    <property type="entry name" value="Phox-like domain"/>
    <property type="match status" value="1"/>
</dbReference>
<dbReference type="PANTHER" id="PTHR10555">
    <property type="entry name" value="SORTING NEXIN"/>
    <property type="match status" value="1"/>
</dbReference>
<dbReference type="GO" id="GO:0035091">
    <property type="term" value="F:phosphatidylinositol binding"/>
    <property type="evidence" value="ECO:0007669"/>
    <property type="project" value="InterPro"/>
</dbReference>
<reference evidence="2 3" key="1">
    <citation type="submission" date="2011-07" db="EMBL/GenBank/DDBJ databases">
        <authorList>
            <person name="Coyne R."/>
            <person name="Brami D."/>
            <person name="Johnson J."/>
            <person name="Hostetler J."/>
            <person name="Hannick L."/>
            <person name="Clark T."/>
            <person name="Cassidy-Hanley D."/>
            <person name="Inman J."/>
        </authorList>
    </citation>
    <scope>NUCLEOTIDE SEQUENCE [LARGE SCALE GENOMIC DNA]</scope>
    <source>
        <strain evidence="2 3">G5</strain>
    </source>
</reference>
<feature type="domain" description="PX" evidence="1">
    <location>
        <begin position="100"/>
        <end position="210"/>
    </location>
</feature>
<dbReference type="GO" id="GO:0008854">
    <property type="term" value="F:exodeoxyribonuclease V activity"/>
    <property type="evidence" value="ECO:0007669"/>
    <property type="project" value="UniProtKB-EC"/>
</dbReference>
<dbReference type="InterPro" id="IPR036871">
    <property type="entry name" value="PX_dom_sf"/>
</dbReference>
<dbReference type="InterPro" id="IPR001683">
    <property type="entry name" value="PX_dom"/>
</dbReference>
<dbReference type="SUPFAM" id="SSF64268">
    <property type="entry name" value="PX domain"/>
    <property type="match status" value="1"/>
</dbReference>
<keyword evidence="2" id="KW-0378">Hydrolase</keyword>
<dbReference type="Proteomes" id="UP000008983">
    <property type="component" value="Unassembled WGS sequence"/>
</dbReference>
<gene>
    <name evidence="2" type="ORF">IMG5_022870</name>
</gene>
<dbReference type="CDD" id="cd06093">
    <property type="entry name" value="PX_domain"/>
    <property type="match status" value="1"/>
</dbReference>
<dbReference type="SMART" id="SM00312">
    <property type="entry name" value="PX"/>
    <property type="match status" value="1"/>
</dbReference>
<name>G0QKW0_ICHMU</name>
<dbReference type="eggNOG" id="KOG2273">
    <property type="taxonomic scope" value="Eukaryota"/>
</dbReference>
<dbReference type="InParanoid" id="G0QKW0"/>
<evidence type="ECO:0000313" key="2">
    <source>
        <dbReference type="EMBL" id="EGR34144.1"/>
    </source>
</evidence>
<proteinExistence type="predicted"/>
<dbReference type="InterPro" id="IPR027267">
    <property type="entry name" value="AH/BAR_dom_sf"/>
</dbReference>
<dbReference type="Gene3D" id="1.20.1270.60">
    <property type="entry name" value="Arfaptin homology (AH) domain/BAR domain"/>
    <property type="match status" value="1"/>
</dbReference>
<protein>
    <submittedName>
        <fullName evidence="2">PX domain protein</fullName>
        <ecNumber evidence="2">3.1.11.5</ecNumber>
    </submittedName>
</protein>
<dbReference type="RefSeq" id="XP_004039448.1">
    <property type="nucleotide sequence ID" value="XM_004039400.1"/>
</dbReference>
<dbReference type="OrthoDB" id="300396at2759"/>
<dbReference type="PANTHER" id="PTHR10555:SF170">
    <property type="entry name" value="FI18122P1"/>
    <property type="match status" value="1"/>
</dbReference>
<dbReference type="Pfam" id="PF00787">
    <property type="entry name" value="PX"/>
    <property type="match status" value="1"/>
</dbReference>
<keyword evidence="3" id="KW-1185">Reference proteome</keyword>
<dbReference type="STRING" id="857967.G0QKW0"/>
<dbReference type="AlphaFoldDB" id="G0QKW0"/>
<dbReference type="GeneID" id="14910332"/>
<evidence type="ECO:0000313" key="3">
    <source>
        <dbReference type="Proteomes" id="UP000008983"/>
    </source>
</evidence>